<dbReference type="InterPro" id="IPR045076">
    <property type="entry name" value="MutS"/>
</dbReference>
<sequence length="826" mass="94716">MQLNNTVSQQELQDLLRDLPSFFKQISKQQFELVTFISFENFYVSPNFTPQESSQYYLSQTECSVENLPDKTISISIFHSQDLNPAQALAFSRNLPVHLYIQKGQSMELVQVLTPSQQDISIAAVFIMKQNYELISSILAITNRQLIAVQVIDDLMLTKTTSLLNQINVKQVNFKSLDYTVTQIFDSMNIFYKEIKDGIKIDINIHLRLKLKDIYLDQFDYLIPIIGDVFQETQISTDLLNLDYFEILTADIDQFLKISQQDLIQLDLPDIKQLYSKKTITDSGKMITDNCFKQVLTEQNQILIRQIVYQKISNQNPKELLKKCINLHRTYNNIFIKQTNSFLRENLILRQYLQEAPEFLYYLNSIIQDNFIPEFEHFITNDTQINLSSLSDLINDNIMPNDQIFDLIDNFNEVFLNPNIDENLIQIFHNMQLVYQDMISHLNLFLTKLATIQTHFRFSIFNKQLTIQTKVLAYSQEIQDLCDDNDLQLSIVQQRAKLGIRFTTSILKPLSERFFALISDYKECSQPFIVNLKRQQFQFSTPVLNFSKTVGFIDFFASAAQISSIYQFNLAIFSNEFFNGTDLFNPILLQNSTNIIKNSFKLNSNSIFITGANSGGKSTLLKAISISIFLSQIGIPGPFQSCEFKPIKSLRTCFANSDDINSKMSTFANEVNALNTALIGCQNDCLVVIDELGRGTSLGDGFGLSVASLKEIQNRNGKFICISHLKEVWADFKDCEKWKMGENNYKVSLGETESKGLDVAEKCGFSQHIIQIARKFQGYRGGNECPQSCEINLDKFDVEKMEQMLVGFACGKYTANEIKEFLGEVV</sequence>
<organism evidence="6">
    <name type="scientific">Spironucleus salmonicida</name>
    <dbReference type="NCBI Taxonomy" id="348837"/>
    <lineage>
        <taxon>Eukaryota</taxon>
        <taxon>Metamonada</taxon>
        <taxon>Diplomonadida</taxon>
        <taxon>Hexamitidae</taxon>
        <taxon>Hexamitinae</taxon>
        <taxon>Spironucleus</taxon>
    </lineage>
</organism>
<evidence type="ECO:0000256" key="2">
    <source>
        <dbReference type="ARBA" id="ARBA00022741"/>
    </source>
</evidence>
<dbReference type="GO" id="GO:0030983">
    <property type="term" value="F:mismatched DNA binding"/>
    <property type="evidence" value="ECO:0007669"/>
    <property type="project" value="InterPro"/>
</dbReference>
<reference evidence="7" key="2">
    <citation type="submission" date="2020-12" db="EMBL/GenBank/DDBJ databases">
        <title>New Spironucleus salmonicida genome in near-complete chromosomes.</title>
        <authorList>
            <person name="Xu F."/>
            <person name="Kurt Z."/>
            <person name="Jimenez-Gonzalez A."/>
            <person name="Astvaldsson A."/>
            <person name="Andersson J.O."/>
            <person name="Svard S.G."/>
        </authorList>
    </citation>
    <scope>NUCLEOTIDE SEQUENCE</scope>
    <source>
        <strain evidence="7">ATCC 50377</strain>
    </source>
</reference>
<evidence type="ECO:0000313" key="8">
    <source>
        <dbReference type="Proteomes" id="UP000018208"/>
    </source>
</evidence>
<dbReference type="InterPro" id="IPR036187">
    <property type="entry name" value="DNA_mismatch_repair_MutS_sf"/>
</dbReference>
<dbReference type="GO" id="GO:0005524">
    <property type="term" value="F:ATP binding"/>
    <property type="evidence" value="ECO:0007669"/>
    <property type="project" value="UniProtKB-KW"/>
</dbReference>
<dbReference type="InterPro" id="IPR000432">
    <property type="entry name" value="DNA_mismatch_repair_MutS_C"/>
</dbReference>
<dbReference type="GO" id="GO:0032301">
    <property type="term" value="C:MutSalpha complex"/>
    <property type="evidence" value="ECO:0007669"/>
    <property type="project" value="TreeGrafter"/>
</dbReference>
<evidence type="ECO:0000313" key="7">
    <source>
        <dbReference type="EMBL" id="KAH0577565.1"/>
    </source>
</evidence>
<dbReference type="EMBL" id="KI546135">
    <property type="protein sequence ID" value="EST43592.1"/>
    <property type="molecule type" value="Genomic_DNA"/>
</dbReference>
<gene>
    <name evidence="6" type="ORF">SS50377_16634</name>
    <name evidence="7" type="ORF">SS50377_20919</name>
</gene>
<keyword evidence="2" id="KW-0547">Nucleotide-binding</keyword>
<dbReference type="Proteomes" id="UP000018208">
    <property type="component" value="Unassembled WGS sequence"/>
</dbReference>
<dbReference type="InterPro" id="IPR027417">
    <property type="entry name" value="P-loop_NTPase"/>
</dbReference>
<dbReference type="VEuPathDB" id="GiardiaDB:SS50377_20919"/>
<keyword evidence="4" id="KW-0238">DNA-binding</keyword>
<dbReference type="Gene3D" id="3.40.50.300">
    <property type="entry name" value="P-loop containing nucleotide triphosphate hydrolases"/>
    <property type="match status" value="1"/>
</dbReference>
<dbReference type="EMBL" id="AUWU02000001">
    <property type="protein sequence ID" value="KAH0577565.1"/>
    <property type="molecule type" value="Genomic_DNA"/>
</dbReference>
<dbReference type="GO" id="GO:0140664">
    <property type="term" value="F:ATP-dependent DNA damage sensor activity"/>
    <property type="evidence" value="ECO:0007669"/>
    <property type="project" value="InterPro"/>
</dbReference>
<keyword evidence="3" id="KW-0067">ATP-binding</keyword>
<keyword evidence="8" id="KW-1185">Reference proteome</keyword>
<dbReference type="SUPFAM" id="SSF52540">
    <property type="entry name" value="P-loop containing nucleoside triphosphate hydrolases"/>
    <property type="match status" value="1"/>
</dbReference>
<dbReference type="AlphaFoldDB" id="V6LGD9"/>
<comment type="similarity">
    <text evidence="1">Belongs to the DNA mismatch repair MutS family.</text>
</comment>
<dbReference type="Gene3D" id="1.10.1420.10">
    <property type="match status" value="2"/>
</dbReference>
<proteinExistence type="inferred from homology"/>
<evidence type="ECO:0000256" key="3">
    <source>
        <dbReference type="ARBA" id="ARBA00022840"/>
    </source>
</evidence>
<evidence type="ECO:0000259" key="5">
    <source>
        <dbReference type="SMART" id="SM00534"/>
    </source>
</evidence>
<accession>V6LGD9</accession>
<feature type="domain" description="DNA mismatch repair proteins mutS family" evidence="5">
    <location>
        <begin position="604"/>
        <end position="778"/>
    </location>
</feature>
<dbReference type="SUPFAM" id="SSF48334">
    <property type="entry name" value="DNA repair protein MutS, domain III"/>
    <property type="match status" value="1"/>
</dbReference>
<protein>
    <submittedName>
        <fullName evidence="6">MutS domain-containing protein</fullName>
    </submittedName>
</protein>
<dbReference type="PANTHER" id="PTHR11361:SF148">
    <property type="entry name" value="DNA MISMATCH REPAIR PROTEIN MSH6"/>
    <property type="match status" value="1"/>
</dbReference>
<dbReference type="PANTHER" id="PTHR11361">
    <property type="entry name" value="DNA MISMATCH REPAIR PROTEIN MUTS FAMILY MEMBER"/>
    <property type="match status" value="1"/>
</dbReference>
<dbReference type="GO" id="GO:0006298">
    <property type="term" value="P:mismatch repair"/>
    <property type="evidence" value="ECO:0007669"/>
    <property type="project" value="InterPro"/>
</dbReference>
<reference evidence="6 7" key="1">
    <citation type="journal article" date="2014" name="PLoS Genet.">
        <title>The Genome of Spironucleus salmonicida Highlights a Fish Pathogen Adapted to Fluctuating Environments.</title>
        <authorList>
            <person name="Xu F."/>
            <person name="Jerlstrom-Hultqvist J."/>
            <person name="Einarsson E."/>
            <person name="Astvaldsson A."/>
            <person name="Svard S.G."/>
            <person name="Andersson J.O."/>
        </authorList>
    </citation>
    <scope>NUCLEOTIDE SEQUENCE</scope>
    <source>
        <strain evidence="7">ATCC 50377</strain>
    </source>
</reference>
<dbReference type="SMART" id="SM00534">
    <property type="entry name" value="MUTSac"/>
    <property type="match status" value="1"/>
</dbReference>
<name>V6LGD9_9EUKA</name>
<evidence type="ECO:0000256" key="4">
    <source>
        <dbReference type="ARBA" id="ARBA00023125"/>
    </source>
</evidence>
<dbReference type="OrthoDB" id="295033at2759"/>
<dbReference type="Pfam" id="PF00488">
    <property type="entry name" value="MutS_V"/>
    <property type="match status" value="1"/>
</dbReference>
<evidence type="ECO:0000256" key="1">
    <source>
        <dbReference type="ARBA" id="ARBA00006271"/>
    </source>
</evidence>
<evidence type="ECO:0000313" key="6">
    <source>
        <dbReference type="EMBL" id="EST43592.1"/>
    </source>
</evidence>